<dbReference type="Proteomes" id="UP000541558">
    <property type="component" value="Unassembled WGS sequence"/>
</dbReference>
<comment type="caution">
    <text evidence="2">The sequence shown here is derived from an EMBL/GenBank/DDBJ whole genome shotgun (WGS) entry which is preliminary data.</text>
</comment>
<reference evidence="2 3" key="1">
    <citation type="journal article" date="2020" name="ISME J.">
        <title>Uncovering the hidden diversity of litter-decomposition mechanisms in mushroom-forming fungi.</title>
        <authorList>
            <person name="Floudas D."/>
            <person name="Bentzer J."/>
            <person name="Ahren D."/>
            <person name="Johansson T."/>
            <person name="Persson P."/>
            <person name="Tunlid A."/>
        </authorList>
    </citation>
    <scope>NUCLEOTIDE SEQUENCE [LARGE SCALE GENOMIC DNA]</scope>
    <source>
        <strain evidence="2 3">CBS 175.51</strain>
    </source>
</reference>
<dbReference type="EMBL" id="JAACJK010000006">
    <property type="protein sequence ID" value="KAF5339734.1"/>
    <property type="molecule type" value="Genomic_DNA"/>
</dbReference>
<proteinExistence type="predicted"/>
<accession>A0A8H5FK33</accession>
<name>A0A8H5FK33_9AGAR</name>
<protein>
    <submittedName>
        <fullName evidence="2">Uncharacterized protein</fullName>
    </submittedName>
</protein>
<dbReference type="AlphaFoldDB" id="A0A8H5FK33"/>
<keyword evidence="3" id="KW-1185">Reference proteome</keyword>
<sequence length="271" mass="30414">MATSLTSSTHQGNPISRTLETAEIQEMSGDAKTHSSPKLQISQLACFSELRKSRFGVTVLPKTKKAALKYPDPEGTPDPFPGPPKIKFSHRSHHPLAFSPCQHMLPRHAKTKKKGPEIYITRKHPRPVSRNSKIKFSLPSISPQYPWPSFRRTREIYLDFWTLTRTLSHQFESHNGHGITQAAVNVTGVQWAAGIRGAHRDWDSFIPGSTTPPSSDILRADFDSRNKWPTSNDDDRRSAGRLANNLVICISTLDPMLPHPDTQSWVAEARI</sequence>
<evidence type="ECO:0000313" key="3">
    <source>
        <dbReference type="Proteomes" id="UP000541558"/>
    </source>
</evidence>
<feature type="region of interest" description="Disordered" evidence="1">
    <location>
        <begin position="204"/>
        <end position="236"/>
    </location>
</feature>
<organism evidence="2 3">
    <name type="scientific">Ephemerocybe angulata</name>
    <dbReference type="NCBI Taxonomy" id="980116"/>
    <lineage>
        <taxon>Eukaryota</taxon>
        <taxon>Fungi</taxon>
        <taxon>Dikarya</taxon>
        <taxon>Basidiomycota</taxon>
        <taxon>Agaricomycotina</taxon>
        <taxon>Agaricomycetes</taxon>
        <taxon>Agaricomycetidae</taxon>
        <taxon>Agaricales</taxon>
        <taxon>Agaricineae</taxon>
        <taxon>Psathyrellaceae</taxon>
        <taxon>Ephemerocybe</taxon>
    </lineage>
</organism>
<gene>
    <name evidence="2" type="ORF">D9611_009114</name>
</gene>
<evidence type="ECO:0000313" key="2">
    <source>
        <dbReference type="EMBL" id="KAF5339734.1"/>
    </source>
</evidence>
<evidence type="ECO:0000256" key="1">
    <source>
        <dbReference type="SAM" id="MobiDB-lite"/>
    </source>
</evidence>